<name>A0A143HP72_MICTH</name>
<gene>
    <name evidence="2" type="ORF">A3224_12550</name>
</gene>
<dbReference type="STRING" id="252514.A3224_12550"/>
<keyword evidence="3" id="KW-1185">Reference proteome</keyword>
<sequence length="211" mass="23754">MPALPLKLTCLLLAAVLVTACKQEKEASATISAPAEKKAMAPEQAQADTVYRDVQWEELIPKDDLDALLNPPAYLDTIVEGSAEDQLPQEPISSEDQATESRYQKALTSTRIKPEFDRQKIRIPGFVVPLEFDETQTIFRFLLVPYFGACLHLPPPPPNQVIYASFPKGMRVDVLYDPFYVEGELRTLRKDSDLGTAAYSMQVERVYPYEE</sequence>
<feature type="chain" id="PRO_5007509485" description="Lipoprotein" evidence="1">
    <location>
        <begin position="21"/>
        <end position="211"/>
    </location>
</feature>
<dbReference type="OrthoDB" id="9784998at2"/>
<dbReference type="Gene3D" id="2.40.50.870">
    <property type="entry name" value="Protein of unknown function (DUF3299)"/>
    <property type="match status" value="1"/>
</dbReference>
<evidence type="ECO:0000313" key="3">
    <source>
        <dbReference type="Proteomes" id="UP000076077"/>
    </source>
</evidence>
<reference evidence="3" key="1">
    <citation type="submission" date="2016-03" db="EMBL/GenBank/DDBJ databases">
        <authorList>
            <person name="Lee Y.-S."/>
            <person name="Choi Y.-L."/>
        </authorList>
    </citation>
    <scope>NUCLEOTIDE SEQUENCE [LARGE SCALE GENOMIC DNA]</scope>
    <source>
        <strain evidence="3">DAU221</strain>
    </source>
</reference>
<dbReference type="PROSITE" id="PS51257">
    <property type="entry name" value="PROKAR_LIPOPROTEIN"/>
    <property type="match status" value="1"/>
</dbReference>
<dbReference type="InterPro" id="IPR021727">
    <property type="entry name" value="DUF3299"/>
</dbReference>
<dbReference type="Pfam" id="PF11736">
    <property type="entry name" value="DUF3299"/>
    <property type="match status" value="1"/>
</dbReference>
<evidence type="ECO:0000256" key="1">
    <source>
        <dbReference type="SAM" id="SignalP"/>
    </source>
</evidence>
<dbReference type="EMBL" id="CP014864">
    <property type="protein sequence ID" value="AMX03297.1"/>
    <property type="molecule type" value="Genomic_DNA"/>
</dbReference>
<evidence type="ECO:0008006" key="4">
    <source>
        <dbReference type="Google" id="ProtNLM"/>
    </source>
</evidence>
<dbReference type="KEGG" id="mthd:A3224_12550"/>
<protein>
    <recommendedName>
        <fullName evidence="4">Lipoprotein</fullName>
    </recommendedName>
</protein>
<keyword evidence="1" id="KW-0732">Signal</keyword>
<dbReference type="Proteomes" id="UP000076077">
    <property type="component" value="Chromosome"/>
</dbReference>
<accession>A0A143HP72</accession>
<proteinExistence type="predicted"/>
<organism evidence="2 3">
    <name type="scientific">Microbulbifer thermotolerans</name>
    <dbReference type="NCBI Taxonomy" id="252514"/>
    <lineage>
        <taxon>Bacteria</taxon>
        <taxon>Pseudomonadati</taxon>
        <taxon>Pseudomonadota</taxon>
        <taxon>Gammaproteobacteria</taxon>
        <taxon>Cellvibrionales</taxon>
        <taxon>Microbulbiferaceae</taxon>
        <taxon>Microbulbifer</taxon>
    </lineage>
</organism>
<dbReference type="RefSeq" id="WP_067155212.1">
    <property type="nucleotide sequence ID" value="NZ_CP014864.1"/>
</dbReference>
<dbReference type="AlphaFoldDB" id="A0A143HP72"/>
<feature type="signal peptide" evidence="1">
    <location>
        <begin position="1"/>
        <end position="20"/>
    </location>
</feature>
<evidence type="ECO:0000313" key="2">
    <source>
        <dbReference type="EMBL" id="AMX03297.1"/>
    </source>
</evidence>
<dbReference type="GeneID" id="76608873"/>